<sequence length="71" mass="7761">MNSWQEWVVALLLLLCAVRIGMSIYSFFHRVKENGNPCSNCISGCESGSLCGKERAECSGIAKKKKKSCCG</sequence>
<protein>
    <recommendedName>
        <fullName evidence="3">FeoB-associated Cys-rich membrane protein</fullName>
    </recommendedName>
</protein>
<evidence type="ECO:0000313" key="1">
    <source>
        <dbReference type="EMBL" id="MCR6504493.1"/>
    </source>
</evidence>
<evidence type="ECO:0000313" key="2">
    <source>
        <dbReference type="Proteomes" id="UP001143192"/>
    </source>
</evidence>
<gene>
    <name evidence="1" type="ORF">M1B79_07300</name>
</gene>
<name>A0A9X2NRH1_9BACE</name>
<accession>A0A9X2NRH1</accession>
<keyword evidence="2" id="KW-1185">Reference proteome</keyword>
<proteinExistence type="predicted"/>
<reference evidence="1" key="2">
    <citation type="submission" date="2022-04" db="EMBL/GenBank/DDBJ databases">
        <authorList>
            <person name="Fokt H."/>
            <person name="Baines J."/>
        </authorList>
    </citation>
    <scope>NUCLEOTIDE SEQUENCE</scope>
    <source>
        <strain evidence="1">KH365_2</strain>
    </source>
</reference>
<dbReference type="AlphaFoldDB" id="A0A9X2NRH1"/>
<dbReference type="EMBL" id="JAMZED010000013">
    <property type="protein sequence ID" value="MCR6504493.1"/>
    <property type="molecule type" value="Genomic_DNA"/>
</dbReference>
<dbReference type="Proteomes" id="UP001143192">
    <property type="component" value="Unassembled WGS sequence"/>
</dbReference>
<reference evidence="1" key="1">
    <citation type="journal article" date="2022" name="Arch. Microbiol.">
        <title>Bacteroides muris sp. nov. isolated from the cecum of wild-derived house mice.</title>
        <authorList>
            <person name="Fokt H."/>
            <person name="Unni R."/>
            <person name="Repnik U."/>
            <person name="Schmitz R.A."/>
            <person name="Bramkamp M."/>
            <person name="Baines J.F."/>
            <person name="Unterweger D."/>
        </authorList>
    </citation>
    <scope>NUCLEOTIDE SEQUENCE</scope>
    <source>
        <strain evidence="1">KH365_2</strain>
    </source>
</reference>
<evidence type="ECO:0008006" key="3">
    <source>
        <dbReference type="Google" id="ProtNLM"/>
    </source>
</evidence>
<organism evidence="1 2">
    <name type="scientific">Bacteroides muris</name>
    <name type="common">ex Fokt et al. 2023</name>
    <dbReference type="NCBI Taxonomy" id="2937417"/>
    <lineage>
        <taxon>Bacteria</taxon>
        <taxon>Pseudomonadati</taxon>
        <taxon>Bacteroidota</taxon>
        <taxon>Bacteroidia</taxon>
        <taxon>Bacteroidales</taxon>
        <taxon>Bacteroidaceae</taxon>
        <taxon>Bacteroides</taxon>
    </lineage>
</organism>
<comment type="caution">
    <text evidence="1">The sequence shown here is derived from an EMBL/GenBank/DDBJ whole genome shotgun (WGS) entry which is preliminary data.</text>
</comment>